<keyword evidence="1" id="KW-0808">Transferase</keyword>
<proteinExistence type="predicted"/>
<keyword evidence="1" id="KW-0489">Methyltransferase</keyword>
<dbReference type="STRING" id="104452.A0A0L7KU03"/>
<comment type="caution">
    <text evidence="1">The sequence shown here is derived from an EMBL/GenBank/DDBJ whole genome shotgun (WGS) entry which is preliminary data.</text>
</comment>
<sequence length="90" mass="10594">MSRKSSKVRFPEPSWENTWQMRRDITFRYIKYLQTQARAADERSSVTVCDINQAMLDEKFKSMIEDAGFRQVTYENLTFGTCAIHSGFKI</sequence>
<dbReference type="Pfam" id="PF01209">
    <property type="entry name" value="Ubie_methyltran"/>
    <property type="match status" value="1"/>
</dbReference>
<reference evidence="1 2" key="1">
    <citation type="journal article" date="2015" name="Genome Biol. Evol.">
        <title>The genome of winter moth (Operophtera brumata) provides a genomic perspective on sexual dimorphism and phenology.</title>
        <authorList>
            <person name="Derks M.F."/>
            <person name="Smit S."/>
            <person name="Salis L."/>
            <person name="Schijlen E."/>
            <person name="Bossers A."/>
            <person name="Mateman C."/>
            <person name="Pijl A.S."/>
            <person name="de Ridder D."/>
            <person name="Groenen M.A."/>
            <person name="Visser M.E."/>
            <person name="Megens H.J."/>
        </authorList>
    </citation>
    <scope>NUCLEOTIDE SEQUENCE [LARGE SCALE GENOMIC DNA]</scope>
    <source>
        <strain evidence="1">WM2013NL</strain>
        <tissue evidence="1">Head and thorax</tissue>
    </source>
</reference>
<gene>
    <name evidence="1" type="ORF">OBRU01_20994</name>
</gene>
<dbReference type="AlphaFoldDB" id="A0A0L7KU03"/>
<dbReference type="EMBL" id="JTDY01005812">
    <property type="protein sequence ID" value="KOB66595.1"/>
    <property type="molecule type" value="Genomic_DNA"/>
</dbReference>
<evidence type="ECO:0000313" key="2">
    <source>
        <dbReference type="Proteomes" id="UP000037510"/>
    </source>
</evidence>
<name>A0A0L7KU03_OPEBR</name>
<keyword evidence="2" id="KW-1185">Reference proteome</keyword>
<dbReference type="GO" id="GO:0032259">
    <property type="term" value="P:methylation"/>
    <property type="evidence" value="ECO:0007669"/>
    <property type="project" value="UniProtKB-KW"/>
</dbReference>
<dbReference type="Proteomes" id="UP000037510">
    <property type="component" value="Unassembled WGS sequence"/>
</dbReference>
<evidence type="ECO:0000313" key="1">
    <source>
        <dbReference type="EMBL" id="KOB66595.1"/>
    </source>
</evidence>
<dbReference type="GO" id="GO:0008168">
    <property type="term" value="F:methyltransferase activity"/>
    <property type="evidence" value="ECO:0007669"/>
    <property type="project" value="UniProtKB-KW"/>
</dbReference>
<keyword evidence="1" id="KW-0830">Ubiquinone</keyword>
<organism evidence="1 2">
    <name type="scientific">Operophtera brumata</name>
    <name type="common">Winter moth</name>
    <name type="synonym">Phalaena brumata</name>
    <dbReference type="NCBI Taxonomy" id="104452"/>
    <lineage>
        <taxon>Eukaryota</taxon>
        <taxon>Metazoa</taxon>
        <taxon>Ecdysozoa</taxon>
        <taxon>Arthropoda</taxon>
        <taxon>Hexapoda</taxon>
        <taxon>Insecta</taxon>
        <taxon>Pterygota</taxon>
        <taxon>Neoptera</taxon>
        <taxon>Endopterygota</taxon>
        <taxon>Lepidoptera</taxon>
        <taxon>Glossata</taxon>
        <taxon>Ditrysia</taxon>
        <taxon>Geometroidea</taxon>
        <taxon>Geometridae</taxon>
        <taxon>Larentiinae</taxon>
        <taxon>Operophtera</taxon>
    </lineage>
</organism>
<protein>
    <submittedName>
        <fullName evidence="1">Ubiquinone/menaquinone biosynthesis methyltransferase ubiE</fullName>
    </submittedName>
</protein>
<dbReference type="InterPro" id="IPR029063">
    <property type="entry name" value="SAM-dependent_MTases_sf"/>
</dbReference>
<dbReference type="Gene3D" id="3.40.50.150">
    <property type="entry name" value="Vaccinia Virus protein VP39"/>
    <property type="match status" value="1"/>
</dbReference>
<accession>A0A0L7KU03</accession>